<dbReference type="InterPro" id="IPR001478">
    <property type="entry name" value="PDZ"/>
</dbReference>
<feature type="compositionally biased region" description="Low complexity" evidence="1">
    <location>
        <begin position="7"/>
        <end position="19"/>
    </location>
</feature>
<proteinExistence type="predicted"/>
<dbReference type="InterPro" id="IPR051342">
    <property type="entry name" value="PDZ_scaffold"/>
</dbReference>
<feature type="domain" description="PDZ" evidence="2">
    <location>
        <begin position="146"/>
        <end position="217"/>
    </location>
</feature>
<evidence type="ECO:0000313" key="4">
    <source>
        <dbReference type="Proteomes" id="UP000595437"/>
    </source>
</evidence>
<feature type="compositionally biased region" description="Polar residues" evidence="1">
    <location>
        <begin position="20"/>
        <end position="39"/>
    </location>
</feature>
<organism evidence="3 4">
    <name type="scientific">Caligus rogercresseyi</name>
    <name type="common">Sea louse</name>
    <dbReference type="NCBI Taxonomy" id="217165"/>
    <lineage>
        <taxon>Eukaryota</taxon>
        <taxon>Metazoa</taxon>
        <taxon>Ecdysozoa</taxon>
        <taxon>Arthropoda</taxon>
        <taxon>Crustacea</taxon>
        <taxon>Multicrustacea</taxon>
        <taxon>Hexanauplia</taxon>
        <taxon>Copepoda</taxon>
        <taxon>Siphonostomatoida</taxon>
        <taxon>Caligidae</taxon>
        <taxon>Caligus</taxon>
    </lineage>
</organism>
<dbReference type="AlphaFoldDB" id="A0A7T8HFE0"/>
<feature type="non-terminal residue" evidence="3">
    <location>
        <position position="1"/>
    </location>
</feature>
<dbReference type="PROSITE" id="PS50106">
    <property type="entry name" value="PDZ"/>
    <property type="match status" value="2"/>
</dbReference>
<dbReference type="Proteomes" id="UP000595437">
    <property type="component" value="Chromosome 6"/>
</dbReference>
<dbReference type="PANTHER" id="PTHR19964">
    <property type="entry name" value="MULTIPLE PDZ DOMAIN PROTEIN"/>
    <property type="match status" value="1"/>
</dbReference>
<feature type="non-terminal residue" evidence="3">
    <location>
        <position position="239"/>
    </location>
</feature>
<dbReference type="InterPro" id="IPR036034">
    <property type="entry name" value="PDZ_sf"/>
</dbReference>
<sequence>LGPQPPNSNNSNQSGSSPSTKNLSSRNGVESESRLPNNISSTAPSSSTTSSVKGGIKHIKLHKEEGHSLGFSVVGLRSEFKGELGIYVQEIQPEGLAGLDGRLSEGDQILAIDGKSLDSNMSHQQAISILQRAQNSVELLLCVVEVIQLTNNGSGLGFGIIGGQKKGGVADVDGRLCAGDFILQINEHWLQGVGSEQVAAVLRGTGNTVRLVDRKGTMGPFRFCPFPLWKTERSWKAFF</sequence>
<feature type="region of interest" description="Disordered" evidence="1">
    <location>
        <begin position="1"/>
        <end position="54"/>
    </location>
</feature>
<protein>
    <submittedName>
        <fullName evidence="3">Multiple PDZ domain proteinlike</fullName>
    </submittedName>
</protein>
<evidence type="ECO:0000313" key="3">
    <source>
        <dbReference type="EMBL" id="QQP49022.1"/>
    </source>
</evidence>
<dbReference type="SUPFAM" id="SSF50156">
    <property type="entry name" value="PDZ domain-like"/>
    <property type="match status" value="2"/>
</dbReference>
<dbReference type="PANTHER" id="PTHR19964:SF92">
    <property type="entry name" value="PATJ HOMOLOG"/>
    <property type="match status" value="1"/>
</dbReference>
<dbReference type="OrthoDB" id="6344962at2759"/>
<dbReference type="Gene3D" id="2.30.42.10">
    <property type="match status" value="2"/>
</dbReference>
<name>A0A7T8HFE0_CALRO</name>
<dbReference type="Pfam" id="PF00595">
    <property type="entry name" value="PDZ"/>
    <property type="match status" value="2"/>
</dbReference>
<accession>A0A7T8HFE0</accession>
<evidence type="ECO:0000256" key="1">
    <source>
        <dbReference type="SAM" id="MobiDB-lite"/>
    </source>
</evidence>
<dbReference type="SMART" id="SM00228">
    <property type="entry name" value="PDZ"/>
    <property type="match status" value="2"/>
</dbReference>
<feature type="domain" description="PDZ" evidence="2">
    <location>
        <begin position="58"/>
        <end position="145"/>
    </location>
</feature>
<feature type="compositionally biased region" description="Low complexity" evidence="1">
    <location>
        <begin position="40"/>
        <end position="51"/>
    </location>
</feature>
<gene>
    <name evidence="3" type="ORF">FKW44_009533</name>
</gene>
<reference evidence="4" key="1">
    <citation type="submission" date="2021-01" db="EMBL/GenBank/DDBJ databases">
        <title>Caligus Genome Assembly.</title>
        <authorList>
            <person name="Gallardo-Escarate C."/>
        </authorList>
    </citation>
    <scope>NUCLEOTIDE SEQUENCE [LARGE SCALE GENOMIC DNA]</scope>
</reference>
<keyword evidence="4" id="KW-1185">Reference proteome</keyword>
<dbReference type="EMBL" id="CP045895">
    <property type="protein sequence ID" value="QQP49022.1"/>
    <property type="molecule type" value="Genomic_DNA"/>
</dbReference>
<evidence type="ECO:0000259" key="2">
    <source>
        <dbReference type="PROSITE" id="PS50106"/>
    </source>
</evidence>